<dbReference type="PROSITE" id="PS51257">
    <property type="entry name" value="PROKAR_LIPOPROTEIN"/>
    <property type="match status" value="1"/>
</dbReference>
<gene>
    <name evidence="6" type="ORF">E5344_14620</name>
</gene>
<dbReference type="RefSeq" id="WP_135950105.1">
    <property type="nucleotide sequence ID" value="NZ_CP158846.1"/>
</dbReference>
<reference evidence="6 7" key="1">
    <citation type="submission" date="2019-04" db="EMBL/GenBank/DDBJ databases">
        <title>Microbes associate with the intestines of laboratory mice.</title>
        <authorList>
            <person name="Navarre W."/>
            <person name="Wong E."/>
            <person name="Huang K."/>
            <person name="Tropini C."/>
            <person name="Ng K."/>
            <person name="Yu B."/>
        </authorList>
    </citation>
    <scope>NUCLEOTIDE SEQUENCE [LARGE SCALE GENOMIC DNA]</scope>
    <source>
        <strain evidence="6 7">NM46_B2-13</strain>
    </source>
</reference>
<protein>
    <submittedName>
        <fullName evidence="6">Sugar ABC transporter substrate-binding protein</fullName>
    </submittedName>
</protein>
<evidence type="ECO:0000256" key="1">
    <source>
        <dbReference type="ARBA" id="ARBA00004196"/>
    </source>
</evidence>
<proteinExistence type="inferred from homology"/>
<dbReference type="AlphaFoldDB" id="A0A4S2CWD2"/>
<name>A0A4S2CWD2_9MICO</name>
<dbReference type="GO" id="GO:0030246">
    <property type="term" value="F:carbohydrate binding"/>
    <property type="evidence" value="ECO:0007669"/>
    <property type="project" value="UniProtKB-ARBA"/>
</dbReference>
<feature type="domain" description="Periplasmic binding protein" evidence="5">
    <location>
        <begin position="44"/>
        <end position="298"/>
    </location>
</feature>
<evidence type="ECO:0000256" key="3">
    <source>
        <dbReference type="ARBA" id="ARBA00022729"/>
    </source>
</evidence>
<dbReference type="SUPFAM" id="SSF53822">
    <property type="entry name" value="Periplasmic binding protein-like I"/>
    <property type="match status" value="1"/>
</dbReference>
<feature type="signal peptide" evidence="4">
    <location>
        <begin position="1"/>
        <end position="27"/>
    </location>
</feature>
<dbReference type="EMBL" id="SRYO01000014">
    <property type="protein sequence ID" value="TGY33279.1"/>
    <property type="molecule type" value="Genomic_DNA"/>
</dbReference>
<dbReference type="PANTHER" id="PTHR46847">
    <property type="entry name" value="D-ALLOSE-BINDING PERIPLASMIC PROTEIN-RELATED"/>
    <property type="match status" value="1"/>
</dbReference>
<evidence type="ECO:0000256" key="2">
    <source>
        <dbReference type="ARBA" id="ARBA00007639"/>
    </source>
</evidence>
<comment type="subcellular location">
    <subcellularLocation>
        <location evidence="1">Cell envelope</location>
    </subcellularLocation>
</comment>
<dbReference type="CDD" id="cd01536">
    <property type="entry name" value="PBP1_ABC_sugar_binding-like"/>
    <property type="match status" value="1"/>
</dbReference>
<accession>A0A4S2CWD2</accession>
<comment type="similarity">
    <text evidence="2">Belongs to the bacterial solute-binding protein 2 family.</text>
</comment>
<dbReference type="OrthoDB" id="9800520at2"/>
<comment type="caution">
    <text evidence="6">The sequence shown here is derived from an EMBL/GenBank/DDBJ whole genome shotgun (WGS) entry which is preliminary data.</text>
</comment>
<evidence type="ECO:0000313" key="6">
    <source>
        <dbReference type="EMBL" id="TGY33279.1"/>
    </source>
</evidence>
<dbReference type="Gene3D" id="3.40.50.2300">
    <property type="match status" value="2"/>
</dbReference>
<dbReference type="InterPro" id="IPR025997">
    <property type="entry name" value="SBP_2_dom"/>
</dbReference>
<dbReference type="Pfam" id="PF13407">
    <property type="entry name" value="Peripla_BP_4"/>
    <property type="match status" value="1"/>
</dbReference>
<dbReference type="InterPro" id="IPR028082">
    <property type="entry name" value="Peripla_BP_I"/>
</dbReference>
<sequence length="326" mass="33559">MSWKKRLVALGATAVIASLALSGCSKAGDSAGAATASAGQKITIGVVITGISMYPYYQAQAAGIEAAAKAEGSDVDVVVLDSQASDQTEQSNVEQMINRKVNALIFTPGSAEAGAALATQAKNAGIPVVAVDRKAGDDTAAYVGYDNVKLGEAMATYAVKQLGGKGNIGGEIGVAGVVNVINRAKGWQNVISQNPGITYVGEVETGFDPAQAYTVTQNLLTGHPETQYLLVMDDNTALGTIRAVKESGKDVKVVGLGAQTAGLKAVQDGDMAATVLMKPYELGYVGLQTAVKIARGEKYDPAPTFDNPVITKDNVADFIGKEGVGW</sequence>
<feature type="chain" id="PRO_5020938035" evidence="4">
    <location>
        <begin position="28"/>
        <end position="326"/>
    </location>
</feature>
<evidence type="ECO:0000259" key="5">
    <source>
        <dbReference type="Pfam" id="PF13407"/>
    </source>
</evidence>
<evidence type="ECO:0000313" key="7">
    <source>
        <dbReference type="Proteomes" id="UP000309893"/>
    </source>
</evidence>
<dbReference type="GO" id="GO:0030313">
    <property type="term" value="C:cell envelope"/>
    <property type="evidence" value="ECO:0007669"/>
    <property type="project" value="UniProtKB-SubCell"/>
</dbReference>
<keyword evidence="3 4" id="KW-0732">Signal</keyword>
<organism evidence="6 7">
    <name type="scientific">Microbacterium laevaniformans</name>
    <dbReference type="NCBI Taxonomy" id="36807"/>
    <lineage>
        <taxon>Bacteria</taxon>
        <taxon>Bacillati</taxon>
        <taxon>Actinomycetota</taxon>
        <taxon>Actinomycetes</taxon>
        <taxon>Micrococcales</taxon>
        <taxon>Microbacteriaceae</taxon>
        <taxon>Microbacterium</taxon>
    </lineage>
</organism>
<dbReference type="Proteomes" id="UP000309893">
    <property type="component" value="Unassembled WGS sequence"/>
</dbReference>
<dbReference type="PANTHER" id="PTHR46847:SF1">
    <property type="entry name" value="D-ALLOSE-BINDING PERIPLASMIC PROTEIN-RELATED"/>
    <property type="match status" value="1"/>
</dbReference>
<evidence type="ECO:0000256" key="4">
    <source>
        <dbReference type="SAM" id="SignalP"/>
    </source>
</evidence>